<dbReference type="Gene3D" id="3.40.50.1110">
    <property type="entry name" value="SGNH hydrolase"/>
    <property type="match status" value="1"/>
</dbReference>
<dbReference type="Proteomes" id="UP000663882">
    <property type="component" value="Unassembled WGS sequence"/>
</dbReference>
<name>A0A814ZYV3_9BILA</name>
<dbReference type="InterPro" id="IPR036514">
    <property type="entry name" value="SGNH_hydro_sf"/>
</dbReference>
<evidence type="ECO:0000256" key="1">
    <source>
        <dbReference type="ARBA" id="ARBA00037957"/>
    </source>
</evidence>
<comment type="caution">
    <text evidence="3">The sequence shown here is derived from an EMBL/GenBank/DDBJ whole genome shotgun (WGS) entry which is preliminary data.</text>
</comment>
<proteinExistence type="inferred from homology"/>
<protein>
    <submittedName>
        <fullName evidence="3">Uncharacterized protein</fullName>
    </submittedName>
</protein>
<feature type="compositionally biased region" description="Low complexity" evidence="2">
    <location>
        <begin position="311"/>
        <end position="324"/>
    </location>
</feature>
<dbReference type="EMBL" id="CAJNOU010001770">
    <property type="protein sequence ID" value="CAF1250014.1"/>
    <property type="molecule type" value="Genomic_DNA"/>
</dbReference>
<dbReference type="EMBL" id="CAJOBE010003643">
    <property type="protein sequence ID" value="CAF3892643.1"/>
    <property type="molecule type" value="Genomic_DNA"/>
</dbReference>
<reference evidence="3" key="1">
    <citation type="submission" date="2021-02" db="EMBL/GenBank/DDBJ databases">
        <authorList>
            <person name="Nowell W R."/>
        </authorList>
    </citation>
    <scope>NUCLEOTIDE SEQUENCE</scope>
</reference>
<feature type="compositionally biased region" description="Basic and acidic residues" evidence="2">
    <location>
        <begin position="331"/>
        <end position="341"/>
    </location>
</feature>
<accession>A0A814ZYV3</accession>
<feature type="region of interest" description="Disordered" evidence="2">
    <location>
        <begin position="305"/>
        <end position="343"/>
    </location>
</feature>
<dbReference type="PANTHER" id="PTHR14469">
    <property type="entry name" value="SARCOMA ANTIGEN NY-SAR-23"/>
    <property type="match status" value="1"/>
</dbReference>
<evidence type="ECO:0000313" key="6">
    <source>
        <dbReference type="EMBL" id="CAF3892643.1"/>
    </source>
</evidence>
<dbReference type="Proteomes" id="UP000663823">
    <property type="component" value="Unassembled WGS sequence"/>
</dbReference>
<dbReference type="PANTHER" id="PTHR14469:SF0">
    <property type="entry name" value="FAMILY WITH SEQUENCE SIMILARITY 113"/>
    <property type="match status" value="1"/>
</dbReference>
<dbReference type="Proteomes" id="UP000663889">
    <property type="component" value="Unassembled WGS sequence"/>
</dbReference>
<evidence type="ECO:0000313" key="3">
    <source>
        <dbReference type="EMBL" id="CAF1250014.1"/>
    </source>
</evidence>
<dbReference type="OrthoDB" id="9975373at2759"/>
<dbReference type="EMBL" id="CAJNOO010002569">
    <property type="protein sequence ID" value="CAF1279833.1"/>
    <property type="molecule type" value="Genomic_DNA"/>
</dbReference>
<comment type="similarity">
    <text evidence="1">Belongs to the PC-esterase family.</text>
</comment>
<organism evidence="3 7">
    <name type="scientific">Rotaria sordida</name>
    <dbReference type="NCBI Taxonomy" id="392033"/>
    <lineage>
        <taxon>Eukaryota</taxon>
        <taxon>Metazoa</taxon>
        <taxon>Spiralia</taxon>
        <taxon>Gnathifera</taxon>
        <taxon>Rotifera</taxon>
        <taxon>Eurotatoria</taxon>
        <taxon>Bdelloidea</taxon>
        <taxon>Philodinida</taxon>
        <taxon>Philodinidae</taxon>
        <taxon>Rotaria</taxon>
    </lineage>
</organism>
<evidence type="ECO:0000313" key="5">
    <source>
        <dbReference type="EMBL" id="CAF3875174.1"/>
    </source>
</evidence>
<dbReference type="AlphaFoldDB" id="A0A814ZYV3"/>
<gene>
    <name evidence="6" type="ORF">FNK824_LOCUS20142</name>
    <name evidence="5" type="ORF">OTI717_LOCUS22450</name>
    <name evidence="4" type="ORF">RFH988_LOCUS28640</name>
    <name evidence="3" type="ORF">SEV965_LOCUS23682</name>
</gene>
<dbReference type="Proteomes" id="UP000663874">
    <property type="component" value="Unassembled WGS sequence"/>
</dbReference>
<dbReference type="SUPFAM" id="SSF52266">
    <property type="entry name" value="SGNH hydrolase"/>
    <property type="match status" value="1"/>
</dbReference>
<evidence type="ECO:0000313" key="7">
    <source>
        <dbReference type="Proteomes" id="UP000663889"/>
    </source>
</evidence>
<dbReference type="EMBL" id="CAJOAX010003827">
    <property type="protein sequence ID" value="CAF3875174.1"/>
    <property type="molecule type" value="Genomic_DNA"/>
</dbReference>
<evidence type="ECO:0000313" key="4">
    <source>
        <dbReference type="EMBL" id="CAF1279833.1"/>
    </source>
</evidence>
<sequence>MTSPLDTLTSKDVKQLLSDKYILIIGDSVVRGLYKDLIKFSNVDDFLNEKELRVKGEKRFYGDQLINGGVQKGLTNGIDYEEVREHTAGGLRRIRFYFLTRCYSSYMKNIIFTDIKNQAIKPDIIIMNSCLWDISRYGIYAMKSYQQNIDRIMGSFRQMLPDALFLWISALPVSNSSNGGVIISSAEYIRPILPGLIRDGNYYCSQMCNLHNVLYIDVHTIFSNMLHLRQPDGIHWSAIGNRIINEIVLNYIKAYYHGVRDFKCLRLRAELGNKINTFKKRIKDHNNHLKINYLDQYILDDENKEDKIEQSSSKKTNNDNNNLSKLKRKRNNDDNEKENDQHHRKVIIKSTIIKNEQQRVAIKKSINEFEIKQGKLIDNQTTNFNHEYCDIMYDNEFEGLHLLHFSSCDIESSEDIKDFQLSNNIIEIQNQQTINNNLQVDIKPSENISMSMSLARSNDEKRMIDEPDYIILSSDDENETITRIVPSSSTTTILPIYLLNRLE</sequence>
<evidence type="ECO:0000256" key="2">
    <source>
        <dbReference type="SAM" id="MobiDB-lite"/>
    </source>
</evidence>